<feature type="region of interest" description="Disordered" evidence="1">
    <location>
        <begin position="1"/>
        <end position="23"/>
    </location>
</feature>
<dbReference type="EMBL" id="VSRR010005633">
    <property type="protein sequence ID" value="MPC42971.1"/>
    <property type="molecule type" value="Genomic_DNA"/>
</dbReference>
<evidence type="ECO:0000313" key="2">
    <source>
        <dbReference type="EMBL" id="MPC42971.1"/>
    </source>
</evidence>
<gene>
    <name evidence="2" type="ORF">E2C01_036606</name>
</gene>
<reference evidence="2 3" key="1">
    <citation type="submission" date="2019-05" db="EMBL/GenBank/DDBJ databases">
        <title>Another draft genome of Portunus trituberculatus and its Hox gene families provides insights of decapod evolution.</title>
        <authorList>
            <person name="Jeong J.-H."/>
            <person name="Song I."/>
            <person name="Kim S."/>
            <person name="Choi T."/>
            <person name="Kim D."/>
            <person name="Ryu S."/>
            <person name="Kim W."/>
        </authorList>
    </citation>
    <scope>NUCLEOTIDE SEQUENCE [LARGE SCALE GENOMIC DNA]</scope>
    <source>
        <tissue evidence="2">Muscle</tissue>
    </source>
</reference>
<evidence type="ECO:0000313" key="3">
    <source>
        <dbReference type="Proteomes" id="UP000324222"/>
    </source>
</evidence>
<accession>A0A5B7F744</accession>
<comment type="caution">
    <text evidence="2">The sequence shown here is derived from an EMBL/GenBank/DDBJ whole genome shotgun (WGS) entry which is preliminary data.</text>
</comment>
<dbReference type="AlphaFoldDB" id="A0A5B7F744"/>
<evidence type="ECO:0000256" key="1">
    <source>
        <dbReference type="SAM" id="MobiDB-lite"/>
    </source>
</evidence>
<dbReference type="Proteomes" id="UP000324222">
    <property type="component" value="Unassembled WGS sequence"/>
</dbReference>
<feature type="compositionally biased region" description="Basic and acidic residues" evidence="1">
    <location>
        <begin position="1"/>
        <end position="21"/>
    </location>
</feature>
<sequence>MQQQEKSSKLTESDMRTDVEAGSRVQTKMMWKRVDKNDSVIFRVQKAKRGVFSVQLSGVQRRGVLQADERAERRWIILRRGERPSKLT</sequence>
<keyword evidence="3" id="KW-1185">Reference proteome</keyword>
<name>A0A5B7F744_PORTR</name>
<protein>
    <submittedName>
        <fullName evidence="2">Uncharacterized protein</fullName>
    </submittedName>
</protein>
<organism evidence="2 3">
    <name type="scientific">Portunus trituberculatus</name>
    <name type="common">Swimming crab</name>
    <name type="synonym">Neptunus trituberculatus</name>
    <dbReference type="NCBI Taxonomy" id="210409"/>
    <lineage>
        <taxon>Eukaryota</taxon>
        <taxon>Metazoa</taxon>
        <taxon>Ecdysozoa</taxon>
        <taxon>Arthropoda</taxon>
        <taxon>Crustacea</taxon>
        <taxon>Multicrustacea</taxon>
        <taxon>Malacostraca</taxon>
        <taxon>Eumalacostraca</taxon>
        <taxon>Eucarida</taxon>
        <taxon>Decapoda</taxon>
        <taxon>Pleocyemata</taxon>
        <taxon>Brachyura</taxon>
        <taxon>Eubrachyura</taxon>
        <taxon>Portunoidea</taxon>
        <taxon>Portunidae</taxon>
        <taxon>Portuninae</taxon>
        <taxon>Portunus</taxon>
    </lineage>
</organism>
<proteinExistence type="predicted"/>